<dbReference type="STRING" id="1209072.GCA_000766945_03963"/>
<keyword evidence="2" id="KW-1185">Reference proteome</keyword>
<proteinExistence type="predicted"/>
<gene>
    <name evidence="1" type="ORF">CBP51_02050</name>
</gene>
<dbReference type="Proteomes" id="UP000216101">
    <property type="component" value="Unassembled WGS sequence"/>
</dbReference>
<sequence length="110" mass="12423">MVYVQRDAQGKLLRVEPLPFEGMSEPIAVESEELQNWLKVKEEVNARLESLHSSDLELVRVLEDVVNVLVDRGVIQYTDLPEPARIKLDQRAVARADIEGLNSLLKDSGE</sequence>
<protein>
    <submittedName>
        <fullName evidence="1">Tryptophan synthase subunit beta</fullName>
    </submittedName>
</protein>
<dbReference type="AlphaFoldDB" id="A0A266Q7M7"/>
<organism evidence="1 2">
    <name type="scientific">Cellvibrio mixtus</name>
    <dbReference type="NCBI Taxonomy" id="39650"/>
    <lineage>
        <taxon>Bacteria</taxon>
        <taxon>Pseudomonadati</taxon>
        <taxon>Pseudomonadota</taxon>
        <taxon>Gammaproteobacteria</taxon>
        <taxon>Cellvibrionales</taxon>
        <taxon>Cellvibrionaceae</taxon>
        <taxon>Cellvibrio</taxon>
    </lineage>
</organism>
<evidence type="ECO:0000313" key="1">
    <source>
        <dbReference type="EMBL" id="OZY85845.1"/>
    </source>
</evidence>
<reference evidence="2" key="1">
    <citation type="submission" date="2017-05" db="EMBL/GenBank/DDBJ databases">
        <authorList>
            <person name="Barney B.M."/>
        </authorList>
    </citation>
    <scope>NUCLEOTIDE SEQUENCE [LARGE SCALE GENOMIC DNA]</scope>
    <source>
        <strain evidence="2">PSBB022</strain>
    </source>
</reference>
<dbReference type="RefSeq" id="WP_078043215.1">
    <property type="nucleotide sequence ID" value="NZ_NHNI01000001.1"/>
</dbReference>
<dbReference type="EMBL" id="NHNI01000001">
    <property type="protein sequence ID" value="OZY85845.1"/>
    <property type="molecule type" value="Genomic_DNA"/>
</dbReference>
<name>A0A266Q7M7_9GAMM</name>
<accession>A0A266Q7M7</accession>
<comment type="caution">
    <text evidence="1">The sequence shown here is derived from an EMBL/GenBank/DDBJ whole genome shotgun (WGS) entry which is preliminary data.</text>
</comment>
<evidence type="ECO:0000313" key="2">
    <source>
        <dbReference type="Proteomes" id="UP000216101"/>
    </source>
</evidence>